<sequence>MPNEILITGGHVVTVDDTLGDLPGGDVRVRDGVVAEVGTGLQPSGQDTEVVDARGRLVMPGMIDSHRHVWQGAIAGYTPQMTGYGYGPAVLTGISLRHTPDDIYAGTLWGALQALDAGITSIGDWAHALHSAEHADADLLGLQRSGIRGVFFYGGPGPAGDDPNPPHPQDARRLRDEHFPRNTANGRLRMGMALRGPCFTSAERNAEDFAFARELGLPISIHVGMAGTADAVMTLKRDGLLGPDINYTHGNQLTDTELDLIAASEGTLTITPSTDMLMQFGTYPATGRALERGIVSGFGVDTICSAGTDLFSEMRLALAAERSRANAGALERNELVHEVALHQRDMLRLATVGGAQVLGLADETGTLTPGKQADIAIVDMRSPHLDGFGDPVAMLGLGAGPADVEAVLVGGEFVKRDGALVGPYAAEARDLMHKAQERLRASGS</sequence>
<dbReference type="InterPro" id="IPR006680">
    <property type="entry name" value="Amidohydro-rel"/>
</dbReference>
<dbReference type="Gene3D" id="3.20.20.140">
    <property type="entry name" value="Metal-dependent hydrolases"/>
    <property type="match status" value="1"/>
</dbReference>
<dbReference type="PANTHER" id="PTHR43794:SF11">
    <property type="entry name" value="AMIDOHYDROLASE-RELATED DOMAIN-CONTAINING PROTEIN"/>
    <property type="match status" value="1"/>
</dbReference>
<dbReference type="OrthoDB" id="3189065at2"/>
<dbReference type="InterPro" id="IPR011059">
    <property type="entry name" value="Metal-dep_hydrolase_composite"/>
</dbReference>
<dbReference type="SUPFAM" id="SSF51556">
    <property type="entry name" value="Metallo-dependent hydrolases"/>
    <property type="match status" value="1"/>
</dbReference>
<keyword evidence="5" id="KW-1185">Reference proteome</keyword>
<feature type="domain" description="Amidohydrolase-related" evidence="3">
    <location>
        <begin position="57"/>
        <end position="414"/>
    </location>
</feature>
<name>A0A1H0PY95_9ACTN</name>
<reference evidence="4 5" key="1">
    <citation type="submission" date="2016-10" db="EMBL/GenBank/DDBJ databases">
        <authorList>
            <person name="de Groot N.N."/>
        </authorList>
    </citation>
    <scope>NUCLEOTIDE SEQUENCE [LARGE SCALE GENOMIC DNA]</scope>
    <source>
        <strain evidence="4 5">CGMCC 4.2022</strain>
    </source>
</reference>
<evidence type="ECO:0000256" key="1">
    <source>
        <dbReference type="ARBA" id="ARBA00022801"/>
    </source>
</evidence>
<accession>A0A1H0PY95</accession>
<dbReference type="AlphaFoldDB" id="A0A1H0PY95"/>
<dbReference type="NCBIfam" id="NF006056">
    <property type="entry name" value="PRK08204.1"/>
    <property type="match status" value="1"/>
</dbReference>
<dbReference type="InterPro" id="IPR050287">
    <property type="entry name" value="MTA/SAH_deaminase"/>
</dbReference>
<dbReference type="Pfam" id="PF01979">
    <property type="entry name" value="Amidohydro_1"/>
    <property type="match status" value="1"/>
</dbReference>
<evidence type="ECO:0000259" key="3">
    <source>
        <dbReference type="Pfam" id="PF01979"/>
    </source>
</evidence>
<dbReference type="GO" id="GO:0016810">
    <property type="term" value="F:hydrolase activity, acting on carbon-nitrogen (but not peptide) bonds"/>
    <property type="evidence" value="ECO:0007669"/>
    <property type="project" value="InterPro"/>
</dbReference>
<dbReference type="EMBL" id="FNIE01000017">
    <property type="protein sequence ID" value="SDP09458.1"/>
    <property type="molecule type" value="Genomic_DNA"/>
</dbReference>
<evidence type="ECO:0000256" key="2">
    <source>
        <dbReference type="SAM" id="MobiDB-lite"/>
    </source>
</evidence>
<dbReference type="Gene3D" id="2.30.40.10">
    <property type="entry name" value="Urease, subunit C, domain 1"/>
    <property type="match status" value="1"/>
</dbReference>
<dbReference type="PANTHER" id="PTHR43794">
    <property type="entry name" value="AMINOHYDROLASE SSNA-RELATED"/>
    <property type="match status" value="1"/>
</dbReference>
<evidence type="ECO:0000313" key="5">
    <source>
        <dbReference type="Proteomes" id="UP000199341"/>
    </source>
</evidence>
<dbReference type="SUPFAM" id="SSF51338">
    <property type="entry name" value="Composite domain of metallo-dependent hydrolases"/>
    <property type="match status" value="1"/>
</dbReference>
<protein>
    <submittedName>
        <fullName evidence="4">Cytosine/adenosine deaminase</fullName>
    </submittedName>
</protein>
<feature type="compositionally biased region" description="Basic and acidic residues" evidence="2">
    <location>
        <begin position="169"/>
        <end position="180"/>
    </location>
</feature>
<gene>
    <name evidence="4" type="ORF">SAMN05216259_11737</name>
</gene>
<dbReference type="Proteomes" id="UP000199341">
    <property type="component" value="Unassembled WGS sequence"/>
</dbReference>
<dbReference type="RefSeq" id="WP_093787649.1">
    <property type="nucleotide sequence ID" value="NZ_FNIE01000017.1"/>
</dbReference>
<organism evidence="4 5">
    <name type="scientific">Actinacidiphila guanduensis</name>
    <dbReference type="NCBI Taxonomy" id="310781"/>
    <lineage>
        <taxon>Bacteria</taxon>
        <taxon>Bacillati</taxon>
        <taxon>Actinomycetota</taxon>
        <taxon>Actinomycetes</taxon>
        <taxon>Kitasatosporales</taxon>
        <taxon>Streptomycetaceae</taxon>
        <taxon>Actinacidiphila</taxon>
    </lineage>
</organism>
<feature type="region of interest" description="Disordered" evidence="2">
    <location>
        <begin position="156"/>
        <end position="182"/>
    </location>
</feature>
<keyword evidence="1" id="KW-0378">Hydrolase</keyword>
<evidence type="ECO:0000313" key="4">
    <source>
        <dbReference type="EMBL" id="SDP09458.1"/>
    </source>
</evidence>
<dbReference type="STRING" id="310781.SAMN05216259_11737"/>
<dbReference type="InterPro" id="IPR032466">
    <property type="entry name" value="Metal_Hydrolase"/>
</dbReference>
<proteinExistence type="predicted"/>